<reference evidence="2" key="1">
    <citation type="journal article" date="2024" name="Proc. Natl. Acad. Sci. U.S.A.">
        <title>Extraordinary preservation of gene collinearity over three hundred million years revealed in homosporous lycophytes.</title>
        <authorList>
            <person name="Li C."/>
            <person name="Wickell D."/>
            <person name="Kuo L.Y."/>
            <person name="Chen X."/>
            <person name="Nie B."/>
            <person name="Liao X."/>
            <person name="Peng D."/>
            <person name="Ji J."/>
            <person name="Jenkins J."/>
            <person name="Williams M."/>
            <person name="Shu S."/>
            <person name="Plott C."/>
            <person name="Barry K."/>
            <person name="Rajasekar S."/>
            <person name="Grimwood J."/>
            <person name="Han X."/>
            <person name="Sun S."/>
            <person name="Hou Z."/>
            <person name="He W."/>
            <person name="Dai G."/>
            <person name="Sun C."/>
            <person name="Schmutz J."/>
            <person name="Leebens-Mack J.H."/>
            <person name="Li F.W."/>
            <person name="Wang L."/>
        </authorList>
    </citation>
    <scope>NUCLEOTIDE SEQUENCE [LARGE SCALE GENOMIC DNA]</scope>
    <source>
        <strain evidence="2">cv. PW_Plant_1</strain>
    </source>
</reference>
<evidence type="ECO:0000313" key="1">
    <source>
        <dbReference type="EMBL" id="KAJ7555045.1"/>
    </source>
</evidence>
<dbReference type="Proteomes" id="UP001162992">
    <property type="component" value="Chromosome 5"/>
</dbReference>
<protein>
    <submittedName>
        <fullName evidence="1">Uncharacterized protein</fullName>
    </submittedName>
</protein>
<name>A0ACC2DL94_DIPCM</name>
<sequence length="310" mass="33552">MDVASDTRPLEGNNKRVRDDSVALSDQEFVDEEPAVFKRLCAGLEIEDTNISSILDTVAEGDEADDQSELDEAQERLLFGVMRSLEEELGVSTDHTSTVLVDSESCSTAEDPCCLNLCPDITSSRPCDASYFGEGPLSSNGVASDLDLSDLLEKSFQLTCQQFPQFPQRTGTLHAEHPPYSVNDKSQQYKKSVDIGYLLEASDDELGISPSPGSESPGSEAGLASCSLQEADYTSQESTYDPRDHQSWQSESDWFSGGHFDLDFESDPSSQEWIKSAVSSLKAGLDPSIWGHSPLDAAASACLEPACASH</sequence>
<organism evidence="1 2">
    <name type="scientific">Diphasiastrum complanatum</name>
    <name type="common">Issler's clubmoss</name>
    <name type="synonym">Lycopodium complanatum</name>
    <dbReference type="NCBI Taxonomy" id="34168"/>
    <lineage>
        <taxon>Eukaryota</taxon>
        <taxon>Viridiplantae</taxon>
        <taxon>Streptophyta</taxon>
        <taxon>Embryophyta</taxon>
        <taxon>Tracheophyta</taxon>
        <taxon>Lycopodiopsida</taxon>
        <taxon>Lycopodiales</taxon>
        <taxon>Lycopodiaceae</taxon>
        <taxon>Lycopodioideae</taxon>
        <taxon>Diphasiastrum</taxon>
    </lineage>
</organism>
<evidence type="ECO:0000313" key="2">
    <source>
        <dbReference type="Proteomes" id="UP001162992"/>
    </source>
</evidence>
<dbReference type="EMBL" id="CM055096">
    <property type="protein sequence ID" value="KAJ7555045.1"/>
    <property type="molecule type" value="Genomic_DNA"/>
</dbReference>
<proteinExistence type="predicted"/>
<comment type="caution">
    <text evidence="1">The sequence shown here is derived from an EMBL/GenBank/DDBJ whole genome shotgun (WGS) entry which is preliminary data.</text>
</comment>
<keyword evidence="2" id="KW-1185">Reference proteome</keyword>
<gene>
    <name evidence="1" type="ORF">O6H91_05G019900</name>
</gene>
<accession>A0ACC2DL94</accession>